<dbReference type="PROSITE" id="PS50850">
    <property type="entry name" value="MFS"/>
    <property type="match status" value="1"/>
</dbReference>
<dbReference type="Pfam" id="PF12832">
    <property type="entry name" value="MFS_1_like"/>
    <property type="match status" value="1"/>
</dbReference>
<evidence type="ECO:0000256" key="7">
    <source>
        <dbReference type="ARBA" id="ARBA00023136"/>
    </source>
</evidence>
<keyword evidence="2" id="KW-0813">Transport</keyword>
<dbReference type="RefSeq" id="WP_185120416.1">
    <property type="nucleotide sequence ID" value="NZ_JACJVQ010000011.1"/>
</dbReference>
<evidence type="ECO:0000256" key="8">
    <source>
        <dbReference type="SAM" id="Phobius"/>
    </source>
</evidence>
<organism evidence="10 11">
    <name type="scientific">Cohnella thailandensis</name>
    <dbReference type="NCBI Taxonomy" id="557557"/>
    <lineage>
        <taxon>Bacteria</taxon>
        <taxon>Bacillati</taxon>
        <taxon>Bacillota</taxon>
        <taxon>Bacilli</taxon>
        <taxon>Bacillales</taxon>
        <taxon>Paenibacillaceae</taxon>
        <taxon>Cohnella</taxon>
    </lineage>
</organism>
<reference evidence="10 11" key="1">
    <citation type="submission" date="2020-08" db="EMBL/GenBank/DDBJ databases">
        <title>Cohnella phylogeny.</title>
        <authorList>
            <person name="Dunlap C."/>
        </authorList>
    </citation>
    <scope>NUCLEOTIDE SEQUENCE [LARGE SCALE GENOMIC DNA]</scope>
    <source>
        <strain evidence="10 11">DSM 25241</strain>
    </source>
</reference>
<keyword evidence="7 8" id="KW-0472">Membrane</keyword>
<proteinExistence type="predicted"/>
<keyword evidence="5 8" id="KW-0812">Transmembrane</keyword>
<evidence type="ECO:0000259" key="9">
    <source>
        <dbReference type="PROSITE" id="PS50850"/>
    </source>
</evidence>
<dbReference type="GO" id="GO:0030395">
    <property type="term" value="F:lactose binding"/>
    <property type="evidence" value="ECO:0007669"/>
    <property type="project" value="TreeGrafter"/>
</dbReference>
<accession>A0A841SZC3</accession>
<feature type="transmembrane region" description="Helical" evidence="8">
    <location>
        <begin position="297"/>
        <end position="314"/>
    </location>
</feature>
<evidence type="ECO:0000256" key="2">
    <source>
        <dbReference type="ARBA" id="ARBA00022448"/>
    </source>
</evidence>
<dbReference type="AlphaFoldDB" id="A0A841SZC3"/>
<evidence type="ECO:0000256" key="3">
    <source>
        <dbReference type="ARBA" id="ARBA00022475"/>
    </source>
</evidence>
<feature type="domain" description="Major facilitator superfamily (MFS) profile" evidence="9">
    <location>
        <begin position="160"/>
        <end position="382"/>
    </location>
</feature>
<keyword evidence="3" id="KW-1003">Cell membrane</keyword>
<gene>
    <name evidence="10" type="ORF">H7B67_13750</name>
</gene>
<dbReference type="Gene3D" id="1.20.1250.20">
    <property type="entry name" value="MFS general substrate transporter like domains"/>
    <property type="match status" value="2"/>
</dbReference>
<dbReference type="PANTHER" id="PTHR23522:SF10">
    <property type="entry name" value="3-PHENYLPROPIONIC ACID TRANSPORTER-RELATED"/>
    <property type="match status" value="1"/>
</dbReference>
<feature type="transmembrane region" description="Helical" evidence="8">
    <location>
        <begin position="39"/>
        <end position="58"/>
    </location>
</feature>
<feature type="transmembrane region" description="Helical" evidence="8">
    <location>
        <begin position="133"/>
        <end position="152"/>
    </location>
</feature>
<dbReference type="GO" id="GO:0015528">
    <property type="term" value="F:lactose:proton symporter activity"/>
    <property type="evidence" value="ECO:0007669"/>
    <property type="project" value="TreeGrafter"/>
</dbReference>
<dbReference type="GO" id="GO:0005886">
    <property type="term" value="C:plasma membrane"/>
    <property type="evidence" value="ECO:0007669"/>
    <property type="project" value="UniProtKB-SubCell"/>
</dbReference>
<comment type="subcellular location">
    <subcellularLocation>
        <location evidence="1">Cell inner membrane</location>
        <topology evidence="1">Multi-pass membrane protein</topology>
    </subcellularLocation>
</comment>
<dbReference type="InterPro" id="IPR024989">
    <property type="entry name" value="MFS_assoc_dom"/>
</dbReference>
<evidence type="ECO:0000256" key="4">
    <source>
        <dbReference type="ARBA" id="ARBA00022519"/>
    </source>
</evidence>
<dbReference type="EMBL" id="JACJVQ010000011">
    <property type="protein sequence ID" value="MBB6635180.1"/>
    <property type="molecule type" value="Genomic_DNA"/>
</dbReference>
<evidence type="ECO:0000256" key="6">
    <source>
        <dbReference type="ARBA" id="ARBA00022989"/>
    </source>
</evidence>
<keyword evidence="6 8" id="KW-1133">Transmembrane helix</keyword>
<evidence type="ECO:0000313" key="11">
    <source>
        <dbReference type="Proteomes" id="UP000535838"/>
    </source>
</evidence>
<dbReference type="PANTHER" id="PTHR23522">
    <property type="entry name" value="BLL5896 PROTEIN"/>
    <property type="match status" value="1"/>
</dbReference>
<feature type="transmembrane region" description="Helical" evidence="8">
    <location>
        <begin position="158"/>
        <end position="178"/>
    </location>
</feature>
<name>A0A841SZC3_9BACL</name>
<feature type="transmembrane region" description="Helical" evidence="8">
    <location>
        <begin position="268"/>
        <end position="291"/>
    </location>
</feature>
<evidence type="ECO:0000256" key="1">
    <source>
        <dbReference type="ARBA" id="ARBA00004429"/>
    </source>
</evidence>
<protein>
    <submittedName>
        <fullName evidence="10">MFS transporter</fullName>
    </submittedName>
</protein>
<comment type="caution">
    <text evidence="10">The sequence shown here is derived from an EMBL/GenBank/DDBJ whole genome shotgun (WGS) entry which is preliminary data.</text>
</comment>
<dbReference type="SUPFAM" id="SSF103473">
    <property type="entry name" value="MFS general substrate transporter"/>
    <property type="match status" value="1"/>
</dbReference>
<feature type="transmembrane region" description="Helical" evidence="8">
    <location>
        <begin position="92"/>
        <end position="112"/>
    </location>
</feature>
<sequence length="382" mass="41965">MSIAVRLRTLNVFYFSLFALFISFLPVYASKIGISGTNIGLILGLGSAVCIVSQPVWGIISDKFRTIKKVLLLLFLLSALVGTLLFQSDELWLFTALVVLMNVVFLPSDALMETLNYQTSQREGISFGSIRTFGSMGFSVTSIVAGSLLKWWGIDSLAWIFLTVAVLTFALGLGVRDVPASSKPTAFKHLASFVLQKRTLAFFLLVLIVAIPHKMNDMYIGLYIEELGGNVQWTGFAWFTMTITETLLFAVSARLIKPGREGRVMAIAAGLYVVRFLLSSIADGALMLVLLQVLQGFTFVLFYVGSMQFLYSIVPEQWKSTGQTMLTLLFFGVSGIVGSTAGGWLFDEFGGAVLYRIMTGLALAGFLFSLSVIRRRKETETA</sequence>
<dbReference type="InterPro" id="IPR036259">
    <property type="entry name" value="MFS_trans_sf"/>
</dbReference>
<feature type="transmembrane region" description="Helical" evidence="8">
    <location>
        <begin position="199"/>
        <end position="215"/>
    </location>
</feature>
<feature type="transmembrane region" description="Helical" evidence="8">
    <location>
        <begin position="235"/>
        <end position="256"/>
    </location>
</feature>
<dbReference type="Proteomes" id="UP000535838">
    <property type="component" value="Unassembled WGS sequence"/>
</dbReference>
<keyword evidence="11" id="KW-1185">Reference proteome</keyword>
<feature type="transmembrane region" description="Helical" evidence="8">
    <location>
        <begin position="70"/>
        <end position="86"/>
    </location>
</feature>
<feature type="transmembrane region" description="Helical" evidence="8">
    <location>
        <begin position="352"/>
        <end position="373"/>
    </location>
</feature>
<evidence type="ECO:0000256" key="5">
    <source>
        <dbReference type="ARBA" id="ARBA00022692"/>
    </source>
</evidence>
<keyword evidence="4" id="KW-0997">Cell inner membrane</keyword>
<evidence type="ECO:0000313" key="10">
    <source>
        <dbReference type="EMBL" id="MBB6635180.1"/>
    </source>
</evidence>
<feature type="transmembrane region" description="Helical" evidence="8">
    <location>
        <begin position="326"/>
        <end position="346"/>
    </location>
</feature>
<dbReference type="InterPro" id="IPR020846">
    <property type="entry name" value="MFS_dom"/>
</dbReference>